<comment type="caution">
    <text evidence="2">The sequence shown here is derived from an EMBL/GenBank/DDBJ whole genome shotgun (WGS) entry which is preliminary data.</text>
</comment>
<gene>
    <name evidence="2" type="ORF">NM203_32135</name>
</gene>
<feature type="transmembrane region" description="Helical" evidence="1">
    <location>
        <begin position="138"/>
        <end position="158"/>
    </location>
</feature>
<dbReference type="EMBL" id="JANDBD010000020">
    <property type="protein sequence ID" value="MCP9276839.1"/>
    <property type="molecule type" value="Genomic_DNA"/>
</dbReference>
<keyword evidence="1" id="KW-1133">Transmembrane helix</keyword>
<feature type="transmembrane region" description="Helical" evidence="1">
    <location>
        <begin position="105"/>
        <end position="126"/>
    </location>
</feature>
<evidence type="ECO:0000256" key="1">
    <source>
        <dbReference type="SAM" id="Phobius"/>
    </source>
</evidence>
<accession>A0ABT1MF55</accession>
<dbReference type="RefSeq" id="WP_255065095.1">
    <property type="nucleotide sequence ID" value="NZ_JANDBD010000020.1"/>
</dbReference>
<protein>
    <submittedName>
        <fullName evidence="2">Uncharacterized protein</fullName>
    </submittedName>
</protein>
<keyword evidence="1" id="KW-0472">Membrane</keyword>
<evidence type="ECO:0000313" key="2">
    <source>
        <dbReference type="EMBL" id="MCP9276839.1"/>
    </source>
</evidence>
<keyword evidence="3" id="KW-1185">Reference proteome</keyword>
<feature type="transmembrane region" description="Helical" evidence="1">
    <location>
        <begin position="223"/>
        <end position="247"/>
    </location>
</feature>
<evidence type="ECO:0000313" key="3">
    <source>
        <dbReference type="Proteomes" id="UP001651690"/>
    </source>
</evidence>
<keyword evidence="1" id="KW-0812">Transmembrane</keyword>
<proteinExistence type="predicted"/>
<dbReference type="Proteomes" id="UP001651690">
    <property type="component" value="Unassembled WGS sequence"/>
</dbReference>
<name>A0ABT1MF55_9MYCO</name>
<organism evidence="2 3">
    <name type="scientific">Mycolicibacterium arenosum</name>
    <dbReference type="NCBI Taxonomy" id="2952157"/>
    <lineage>
        <taxon>Bacteria</taxon>
        <taxon>Bacillati</taxon>
        <taxon>Actinomycetota</taxon>
        <taxon>Actinomycetes</taxon>
        <taxon>Mycobacteriales</taxon>
        <taxon>Mycobacteriaceae</taxon>
        <taxon>Mycolicibacterium</taxon>
    </lineage>
</organism>
<sequence>MPDRYDQLRREWIAEHAGIWTMQSRRAELLNRRIRKRIRMGAGAQPNPHDDNVIHPLWARRGGTVETVLERCVVLLCATLAPIGWPLGRLLYGRLVVLIPRRLRAVPVVALLWSAAGIGVLTAWVYTPDASFTASVLAPYLIAQIPAAFFSAGAYGILNGWLAVDGSATWWPVTPPLLPVEFNLALDPDDLTAPAVFDSADAEALPDPVLSGQIVQSTEPRNLVTAGLAFCLIGSVWTTTAALVGLAKALDSGLYSA</sequence>
<reference evidence="2 3" key="1">
    <citation type="submission" date="2022-06" db="EMBL/GenBank/DDBJ databases">
        <title>Mycolicibacterium sp. CAU 1645 isolated from seawater.</title>
        <authorList>
            <person name="Kim W."/>
        </authorList>
    </citation>
    <scope>NUCLEOTIDE SEQUENCE [LARGE SCALE GENOMIC DNA]</scope>
    <source>
        <strain evidence="2 3">CAU 1645</strain>
    </source>
</reference>